<dbReference type="SUPFAM" id="SSF103473">
    <property type="entry name" value="MFS general substrate transporter"/>
    <property type="match status" value="1"/>
</dbReference>
<comment type="caution">
    <text evidence="8">The sequence shown here is derived from an EMBL/GenBank/DDBJ whole genome shotgun (WGS) entry which is preliminary data.</text>
</comment>
<evidence type="ECO:0000313" key="8">
    <source>
        <dbReference type="EMBL" id="KAK0509935.1"/>
    </source>
</evidence>
<feature type="compositionally biased region" description="Basic and acidic residues" evidence="5">
    <location>
        <begin position="588"/>
        <end position="597"/>
    </location>
</feature>
<keyword evidence="4 6" id="KW-0472">Membrane</keyword>
<dbReference type="InterPro" id="IPR020846">
    <property type="entry name" value="MFS_dom"/>
</dbReference>
<dbReference type="PANTHER" id="PTHR24064">
    <property type="entry name" value="SOLUTE CARRIER FAMILY 22 MEMBER"/>
    <property type="match status" value="1"/>
</dbReference>
<dbReference type="Proteomes" id="UP001166286">
    <property type="component" value="Unassembled WGS sequence"/>
</dbReference>
<dbReference type="PROSITE" id="PS00217">
    <property type="entry name" value="SUGAR_TRANSPORT_2"/>
    <property type="match status" value="1"/>
</dbReference>
<feature type="transmembrane region" description="Helical" evidence="6">
    <location>
        <begin position="406"/>
        <end position="427"/>
    </location>
</feature>
<protein>
    <recommendedName>
        <fullName evidence="7">Major facilitator superfamily (MFS) profile domain-containing protein</fullName>
    </recommendedName>
</protein>
<sequence length="610" mass="67782">MAPQQSRFRWLRLWTDYTDGFDYGNQTPQQRRRKILYTLKRSGFGWQMVFVAGFGFLTDTYDIFSINTILPMISIVYWENKLPARYRLGLNLATLLGSMLGQVSLGYLADRRGRRKVYGLELTFTIMASLGMAISSPGVFNSMSLIGLLIWWRVLMGIGVGSDYPLSAVLTAEYAPAEYRDTMLAAVFFFQPFGQLVAVLMAFAATAGFKSRIANVTSCSINATDIRAVECANTVDKAWRLVVGLGAVPAIIAIYFRFTIPESVYYSLDVKGDTIQAMKDRRFFESTKESGDSFEMESIAPDDESEVENGSVVDGQPGHIPQAQIQTPAPAINPDPQQGWFGAFFAYLGRDWNWVDLFATSVNWMLLDFTFYLLGVNSSSFVPILFGENTGPERPVYSLLIDEERHIMESSSVGALLGSLAAIAIMLLRSSRPFLKNFNSPRKVQMWGFVSLAPLFVIVGALYVTLPRTRAHVAIVFFYQLCNLFFNLGPNTTTFIIPAQLFPTQFRCTCYGISAAMGKLGSVLGQIVVTKVQVGNGLGGTMIGFLLVMLAGAALSKFITPETCDSKGNSLELDDLGERQARQAALQQREKEYREEAQQANEDGAARRRR</sequence>
<feature type="transmembrane region" description="Helical" evidence="6">
    <location>
        <begin position="541"/>
        <end position="560"/>
    </location>
</feature>
<keyword evidence="3 6" id="KW-1133">Transmembrane helix</keyword>
<evidence type="ECO:0000256" key="2">
    <source>
        <dbReference type="ARBA" id="ARBA00022692"/>
    </source>
</evidence>
<organism evidence="8 9">
    <name type="scientific">Cladonia borealis</name>
    <dbReference type="NCBI Taxonomy" id="184061"/>
    <lineage>
        <taxon>Eukaryota</taxon>
        <taxon>Fungi</taxon>
        <taxon>Dikarya</taxon>
        <taxon>Ascomycota</taxon>
        <taxon>Pezizomycotina</taxon>
        <taxon>Lecanoromycetes</taxon>
        <taxon>OSLEUM clade</taxon>
        <taxon>Lecanoromycetidae</taxon>
        <taxon>Lecanorales</taxon>
        <taxon>Lecanorineae</taxon>
        <taxon>Cladoniaceae</taxon>
        <taxon>Cladonia</taxon>
    </lineage>
</organism>
<proteinExistence type="predicted"/>
<reference evidence="8" key="1">
    <citation type="submission" date="2023-03" db="EMBL/GenBank/DDBJ databases">
        <title>Complete genome of Cladonia borealis.</title>
        <authorList>
            <person name="Park H."/>
        </authorList>
    </citation>
    <scope>NUCLEOTIDE SEQUENCE</scope>
    <source>
        <strain evidence="8">ANT050790</strain>
    </source>
</reference>
<dbReference type="InterPro" id="IPR005828">
    <property type="entry name" value="MFS_sugar_transport-like"/>
</dbReference>
<evidence type="ECO:0000256" key="6">
    <source>
        <dbReference type="SAM" id="Phobius"/>
    </source>
</evidence>
<dbReference type="GO" id="GO:0022857">
    <property type="term" value="F:transmembrane transporter activity"/>
    <property type="evidence" value="ECO:0007669"/>
    <property type="project" value="InterPro"/>
</dbReference>
<feature type="transmembrane region" description="Helical" evidence="6">
    <location>
        <begin position="90"/>
        <end position="108"/>
    </location>
</feature>
<feature type="transmembrane region" description="Helical" evidence="6">
    <location>
        <begin position="447"/>
        <end position="465"/>
    </location>
</feature>
<dbReference type="Pfam" id="PF00083">
    <property type="entry name" value="Sugar_tr"/>
    <property type="match status" value="2"/>
</dbReference>
<dbReference type="Gene3D" id="1.20.1250.20">
    <property type="entry name" value="MFS general substrate transporter like domains"/>
    <property type="match status" value="2"/>
</dbReference>
<evidence type="ECO:0000256" key="5">
    <source>
        <dbReference type="SAM" id="MobiDB-lite"/>
    </source>
</evidence>
<gene>
    <name evidence="8" type="ORF">JMJ35_007329</name>
</gene>
<dbReference type="InterPro" id="IPR005829">
    <property type="entry name" value="Sugar_transporter_CS"/>
</dbReference>
<evidence type="ECO:0000256" key="1">
    <source>
        <dbReference type="ARBA" id="ARBA00004141"/>
    </source>
</evidence>
<evidence type="ECO:0000313" key="9">
    <source>
        <dbReference type="Proteomes" id="UP001166286"/>
    </source>
</evidence>
<feature type="transmembrane region" description="Helical" evidence="6">
    <location>
        <begin position="184"/>
        <end position="205"/>
    </location>
</feature>
<evidence type="ECO:0000256" key="4">
    <source>
        <dbReference type="ARBA" id="ARBA00023136"/>
    </source>
</evidence>
<keyword evidence="9" id="KW-1185">Reference proteome</keyword>
<accession>A0AA39QVI4</accession>
<feature type="region of interest" description="Disordered" evidence="5">
    <location>
        <begin position="581"/>
        <end position="610"/>
    </location>
</feature>
<feature type="transmembrane region" description="Helical" evidence="6">
    <location>
        <begin position="471"/>
        <end position="489"/>
    </location>
</feature>
<dbReference type="InterPro" id="IPR036259">
    <property type="entry name" value="MFS_trans_sf"/>
</dbReference>
<feature type="transmembrane region" description="Helical" evidence="6">
    <location>
        <begin position="238"/>
        <end position="258"/>
    </location>
</feature>
<dbReference type="EMBL" id="JAFEKC020000017">
    <property type="protein sequence ID" value="KAK0509935.1"/>
    <property type="molecule type" value="Genomic_DNA"/>
</dbReference>
<feature type="transmembrane region" description="Helical" evidence="6">
    <location>
        <begin position="366"/>
        <end position="386"/>
    </location>
</feature>
<evidence type="ECO:0000259" key="7">
    <source>
        <dbReference type="PROSITE" id="PS50850"/>
    </source>
</evidence>
<dbReference type="AlphaFoldDB" id="A0AA39QVI4"/>
<evidence type="ECO:0000256" key="3">
    <source>
        <dbReference type="ARBA" id="ARBA00022989"/>
    </source>
</evidence>
<feature type="domain" description="Major facilitator superfamily (MFS) profile" evidence="7">
    <location>
        <begin position="48"/>
        <end position="564"/>
    </location>
</feature>
<name>A0AA39QVI4_9LECA</name>
<comment type="subcellular location">
    <subcellularLocation>
        <location evidence="1">Membrane</location>
        <topology evidence="1">Multi-pass membrane protein</topology>
    </subcellularLocation>
</comment>
<dbReference type="PROSITE" id="PS50850">
    <property type="entry name" value="MFS"/>
    <property type="match status" value="1"/>
</dbReference>
<keyword evidence="2 6" id="KW-0812">Transmembrane</keyword>
<dbReference type="GO" id="GO:0016020">
    <property type="term" value="C:membrane"/>
    <property type="evidence" value="ECO:0007669"/>
    <property type="project" value="UniProtKB-SubCell"/>
</dbReference>
<feature type="transmembrane region" description="Helical" evidence="6">
    <location>
        <begin position="49"/>
        <end position="78"/>
    </location>
</feature>